<dbReference type="InterPro" id="IPR027417">
    <property type="entry name" value="P-loop_NTPase"/>
</dbReference>
<dbReference type="Proteomes" id="UP000694864">
    <property type="component" value="Chromosome 20"/>
</dbReference>
<dbReference type="InterPro" id="IPR058192">
    <property type="entry name" value="WHD_ROQ1-like"/>
</dbReference>
<evidence type="ECO:0000313" key="5">
    <source>
        <dbReference type="Proteomes" id="UP000694864"/>
    </source>
</evidence>
<organism evidence="5 6">
    <name type="scientific">Camelina sativa</name>
    <name type="common">False flax</name>
    <name type="synonym">Myagrum sativum</name>
    <dbReference type="NCBI Taxonomy" id="90675"/>
    <lineage>
        <taxon>Eukaryota</taxon>
        <taxon>Viridiplantae</taxon>
        <taxon>Streptophyta</taxon>
        <taxon>Embryophyta</taxon>
        <taxon>Tracheophyta</taxon>
        <taxon>Spermatophyta</taxon>
        <taxon>Magnoliopsida</taxon>
        <taxon>eudicotyledons</taxon>
        <taxon>Gunneridae</taxon>
        <taxon>Pentapetalae</taxon>
        <taxon>rosids</taxon>
        <taxon>malvids</taxon>
        <taxon>Brassicales</taxon>
        <taxon>Brassicaceae</taxon>
        <taxon>Camelineae</taxon>
        <taxon>Camelina</taxon>
    </lineage>
</organism>
<dbReference type="PANTHER" id="PTHR11017:SF479">
    <property type="entry name" value="DISEASE RESISTANCE PROTEIN (TIR-NBS-LRR CLASS) FAMILY"/>
    <property type="match status" value="1"/>
</dbReference>
<dbReference type="Pfam" id="PF01582">
    <property type="entry name" value="TIR"/>
    <property type="match status" value="1"/>
</dbReference>
<dbReference type="PANTHER" id="PTHR11017">
    <property type="entry name" value="LEUCINE-RICH REPEAT-CONTAINING PROTEIN"/>
    <property type="match status" value="1"/>
</dbReference>
<dbReference type="PRINTS" id="PR00364">
    <property type="entry name" value="DISEASERSIST"/>
</dbReference>
<evidence type="ECO:0000256" key="2">
    <source>
        <dbReference type="ARBA" id="ARBA00022737"/>
    </source>
</evidence>
<dbReference type="Gene3D" id="1.10.8.430">
    <property type="entry name" value="Helical domain of apoptotic protease-activating factors"/>
    <property type="match status" value="1"/>
</dbReference>
<gene>
    <name evidence="6" type="primary">LOC104772842</name>
</gene>
<dbReference type="PROSITE" id="PS50104">
    <property type="entry name" value="TIR"/>
    <property type="match status" value="1"/>
</dbReference>
<dbReference type="SMART" id="SM00255">
    <property type="entry name" value="TIR"/>
    <property type="match status" value="1"/>
</dbReference>
<sequence length="756" mass="86565">MATSSTDDVFIDFSGIETRNSFVTHLLAAFRRRSVSVRLGGDCTNVATQPKTYEGCKVFVVVFSENYAFSKQCLDTLSEFLERKDDGLVIVPVYYGGVTESMVKQQTDRFGVAFSQHGNKYLNDRVAKWRDCLTKTAGLPGHELNLQQEDSEFVEKIVADVREELDATGKIGVYSRLLEIEKLLCTQCHKFYHLGLWGMPGIGKTTIAEAAFKQMSKDFEASFFVEEFYKEYRKGRPYKQREEYLKKVLKGGSSKEPTLSFETLRKKKVLFVLDDVRNLMDFESFLGDVEGVSPGSVIILTSRDKQVLYQCQVEDVFEVPSLNEKEAIRLFSRTMFLQEWPSDVKLMDVSKKIVKYAGGNPKALCLYGRELEEKKKPEEMEAEFEKMKKCPPQEILSLFRSSYDALNDNERSIFMDIACFFNGEPSDNVMRILEGCGFFPHVGIDRLAERSLLSISKEKKVEMQNFIQDAAREFVNQTSRRRRLWEPSRIRLLLENDNSKGNEVIEGIFLDTTNVVTFDVNHKAFENMYNLRLLKIYSPNSETAQELRLPKEFHSLPYELRLLHWEKCPMRSLPVEFDPRHLVELNMPYSQLQSLSVGTKSLAKLRMINLSHSQKLLEVDELAKACNLEKIDLQAVVSPESTTCSMTSSRTYIRTRKLLSSKSTNRLTSHPRILHKAKGRVSFTHQLLGRAQTPSSTTEVLRPSICTYHFIPALVEVGQFLNLSGCTNIQEMQMITYTLFLENEFGRPSNSESSIA</sequence>
<dbReference type="Gene3D" id="3.80.10.10">
    <property type="entry name" value="Ribonuclease Inhibitor"/>
    <property type="match status" value="1"/>
</dbReference>
<dbReference type="Pfam" id="PF07725">
    <property type="entry name" value="LRR_3"/>
    <property type="match status" value="1"/>
</dbReference>
<dbReference type="Pfam" id="PF00931">
    <property type="entry name" value="NB-ARC"/>
    <property type="match status" value="1"/>
</dbReference>
<keyword evidence="2" id="KW-0677">Repeat</keyword>
<keyword evidence="5" id="KW-1185">Reference proteome</keyword>
<evidence type="ECO:0000256" key="3">
    <source>
        <dbReference type="ARBA" id="ARBA00022821"/>
    </source>
</evidence>
<dbReference type="InterPro" id="IPR011713">
    <property type="entry name" value="Leu-rich_rpt_3"/>
</dbReference>
<name>A0ABM0Y573_CAMSA</name>
<keyword evidence="3" id="KW-0611">Plant defense</keyword>
<dbReference type="InterPro" id="IPR042197">
    <property type="entry name" value="Apaf_helical"/>
</dbReference>
<feature type="domain" description="TIR" evidence="4">
    <location>
        <begin position="5"/>
        <end position="165"/>
    </location>
</feature>
<reference evidence="5" key="1">
    <citation type="journal article" date="2014" name="Nat. Commun.">
        <title>The emerging biofuel crop Camelina sativa retains a highly undifferentiated hexaploid genome structure.</title>
        <authorList>
            <person name="Kagale S."/>
            <person name="Koh C."/>
            <person name="Nixon J."/>
            <person name="Bollina V."/>
            <person name="Clarke W.E."/>
            <person name="Tuteja R."/>
            <person name="Spillane C."/>
            <person name="Robinson S.J."/>
            <person name="Links M.G."/>
            <person name="Clarke C."/>
            <person name="Higgins E.E."/>
            <person name="Huebert T."/>
            <person name="Sharpe A.G."/>
            <person name="Parkin I.A."/>
        </authorList>
    </citation>
    <scope>NUCLEOTIDE SEQUENCE [LARGE SCALE GENOMIC DNA]</scope>
    <source>
        <strain evidence="5">cv. DH55</strain>
    </source>
</reference>
<dbReference type="SUPFAM" id="SSF52540">
    <property type="entry name" value="P-loop containing nucleoside triphosphate hydrolases"/>
    <property type="match status" value="1"/>
</dbReference>
<dbReference type="InterPro" id="IPR036390">
    <property type="entry name" value="WH_DNA-bd_sf"/>
</dbReference>
<accession>A0ABM0Y573</accession>
<dbReference type="SUPFAM" id="SSF52058">
    <property type="entry name" value="L domain-like"/>
    <property type="match status" value="1"/>
</dbReference>
<dbReference type="InterPro" id="IPR000157">
    <property type="entry name" value="TIR_dom"/>
</dbReference>
<dbReference type="Gene3D" id="3.40.50.300">
    <property type="entry name" value="P-loop containing nucleotide triphosphate hydrolases"/>
    <property type="match status" value="1"/>
</dbReference>
<dbReference type="InterPro" id="IPR044974">
    <property type="entry name" value="Disease_R_plants"/>
</dbReference>
<reference evidence="6" key="2">
    <citation type="submission" date="2025-08" db="UniProtKB">
        <authorList>
            <consortium name="RefSeq"/>
        </authorList>
    </citation>
    <scope>IDENTIFICATION</scope>
    <source>
        <tissue evidence="6">Leaf</tissue>
    </source>
</reference>
<dbReference type="Gene3D" id="3.40.50.10140">
    <property type="entry name" value="Toll/interleukin-1 receptor homology (TIR) domain"/>
    <property type="match status" value="1"/>
</dbReference>
<protein>
    <submittedName>
        <fullName evidence="6">Probable WRKY transcription factor 16</fullName>
    </submittedName>
</protein>
<evidence type="ECO:0000256" key="1">
    <source>
        <dbReference type="ARBA" id="ARBA00022614"/>
    </source>
</evidence>
<evidence type="ECO:0000259" key="4">
    <source>
        <dbReference type="PROSITE" id="PS50104"/>
    </source>
</evidence>
<dbReference type="Pfam" id="PF23282">
    <property type="entry name" value="WHD_ROQ1"/>
    <property type="match status" value="1"/>
</dbReference>
<evidence type="ECO:0000313" key="6">
    <source>
        <dbReference type="RefSeq" id="XP_010495706.1"/>
    </source>
</evidence>
<dbReference type="SUPFAM" id="SSF46785">
    <property type="entry name" value="Winged helix' DNA-binding domain"/>
    <property type="match status" value="1"/>
</dbReference>
<dbReference type="InterPro" id="IPR032675">
    <property type="entry name" value="LRR_dom_sf"/>
</dbReference>
<dbReference type="SUPFAM" id="SSF52200">
    <property type="entry name" value="Toll/Interleukin receptor TIR domain"/>
    <property type="match status" value="1"/>
</dbReference>
<proteinExistence type="predicted"/>
<dbReference type="InterPro" id="IPR035897">
    <property type="entry name" value="Toll_tir_struct_dom_sf"/>
</dbReference>
<keyword evidence="1" id="KW-0433">Leucine-rich repeat</keyword>
<dbReference type="GeneID" id="104772842"/>
<dbReference type="RefSeq" id="XP_010495706.1">
    <property type="nucleotide sequence ID" value="XM_010497404.1"/>
</dbReference>
<dbReference type="InterPro" id="IPR002182">
    <property type="entry name" value="NB-ARC"/>
</dbReference>